<evidence type="ECO:0000256" key="2">
    <source>
        <dbReference type="ARBA" id="ARBA00012438"/>
    </source>
</evidence>
<dbReference type="InterPro" id="IPR011006">
    <property type="entry name" value="CheY-like_superfamily"/>
</dbReference>
<dbReference type="SUPFAM" id="SSF47384">
    <property type="entry name" value="Homodimeric domain of signal transducing histidine kinase"/>
    <property type="match status" value="1"/>
</dbReference>
<dbReference type="AlphaFoldDB" id="D6SSG9"/>
<dbReference type="Pfam" id="PF00072">
    <property type="entry name" value="Response_reg"/>
    <property type="match status" value="1"/>
</dbReference>
<dbReference type="SMART" id="SM00448">
    <property type="entry name" value="REC"/>
    <property type="match status" value="1"/>
</dbReference>
<evidence type="ECO:0000256" key="3">
    <source>
        <dbReference type="ARBA" id="ARBA00022553"/>
    </source>
</evidence>
<dbReference type="Pfam" id="PF00512">
    <property type="entry name" value="HisKA"/>
    <property type="match status" value="1"/>
</dbReference>
<dbReference type="GO" id="GO:0000155">
    <property type="term" value="F:phosphorelay sensor kinase activity"/>
    <property type="evidence" value="ECO:0007669"/>
    <property type="project" value="InterPro"/>
</dbReference>
<dbReference type="Gene3D" id="1.10.287.130">
    <property type="match status" value="1"/>
</dbReference>
<dbReference type="OrthoDB" id="9787818at2"/>
<dbReference type="PROSITE" id="PS50110">
    <property type="entry name" value="RESPONSE_REGULATORY"/>
    <property type="match status" value="1"/>
</dbReference>
<evidence type="ECO:0000256" key="1">
    <source>
        <dbReference type="ARBA" id="ARBA00000085"/>
    </source>
</evidence>
<keyword evidence="7" id="KW-1185">Reference proteome</keyword>
<organism evidence="6 7">
    <name type="scientific">Desulfonatronospira thiodismutans ASO3-1</name>
    <dbReference type="NCBI Taxonomy" id="555779"/>
    <lineage>
        <taxon>Bacteria</taxon>
        <taxon>Pseudomonadati</taxon>
        <taxon>Thermodesulfobacteriota</taxon>
        <taxon>Desulfovibrionia</taxon>
        <taxon>Desulfovibrionales</taxon>
        <taxon>Desulfonatronovibrionaceae</taxon>
        <taxon>Desulfonatronospira</taxon>
    </lineage>
</organism>
<dbReference type="SUPFAM" id="SSF52172">
    <property type="entry name" value="CheY-like"/>
    <property type="match status" value="1"/>
</dbReference>
<feature type="domain" description="Response regulatory" evidence="5">
    <location>
        <begin position="8"/>
        <end position="124"/>
    </location>
</feature>
<name>D6SSG9_9BACT</name>
<protein>
    <recommendedName>
        <fullName evidence="2">histidine kinase</fullName>
        <ecNumber evidence="2">2.7.13.3</ecNumber>
    </recommendedName>
</protein>
<reference evidence="6" key="1">
    <citation type="submission" date="2010-05" db="EMBL/GenBank/DDBJ databases">
        <title>The draft genome of Desulfonatronospira thiodismutans ASO3-1.</title>
        <authorList>
            <consortium name="US DOE Joint Genome Institute (JGI-PGF)"/>
            <person name="Lucas S."/>
            <person name="Copeland A."/>
            <person name="Lapidus A."/>
            <person name="Cheng J.-F."/>
            <person name="Bruce D."/>
            <person name="Goodwin L."/>
            <person name="Pitluck S."/>
            <person name="Chertkov O."/>
            <person name="Brettin T."/>
            <person name="Detter J.C."/>
            <person name="Han C."/>
            <person name="Land M.L."/>
            <person name="Hauser L."/>
            <person name="Kyrpides N."/>
            <person name="Mikhailova N."/>
            <person name="Muyzer G."/>
            <person name="Woyke T."/>
        </authorList>
    </citation>
    <scope>NUCLEOTIDE SEQUENCE [LARGE SCALE GENOMIC DNA]</scope>
    <source>
        <strain evidence="6">ASO3-1</strain>
    </source>
</reference>
<dbReference type="InterPro" id="IPR003661">
    <property type="entry name" value="HisK_dim/P_dom"/>
</dbReference>
<dbReference type="PANTHER" id="PTHR43547:SF2">
    <property type="entry name" value="HYBRID SIGNAL TRANSDUCTION HISTIDINE KINASE C"/>
    <property type="match status" value="1"/>
</dbReference>
<dbReference type="eggNOG" id="COG3706">
    <property type="taxonomic scope" value="Bacteria"/>
</dbReference>
<dbReference type="EMBL" id="ACJN02000003">
    <property type="protein sequence ID" value="EFI33635.1"/>
    <property type="molecule type" value="Genomic_DNA"/>
</dbReference>
<evidence type="ECO:0000313" key="6">
    <source>
        <dbReference type="EMBL" id="EFI33635.1"/>
    </source>
</evidence>
<dbReference type="CDD" id="cd19920">
    <property type="entry name" value="REC_PA4781-like"/>
    <property type="match status" value="1"/>
</dbReference>
<dbReference type="Proteomes" id="UP000005496">
    <property type="component" value="Unassembled WGS sequence"/>
</dbReference>
<comment type="caution">
    <text evidence="6">The sequence shown here is derived from an EMBL/GenBank/DDBJ whole genome shotgun (WGS) entry which is preliminary data.</text>
</comment>
<evidence type="ECO:0000259" key="5">
    <source>
        <dbReference type="PROSITE" id="PS50110"/>
    </source>
</evidence>
<sequence length="388" mass="44235">MRHSMQKTLMIIDDYPENLKVLQEMLEVSGYRVVAFPSGPLALKAADKNPPDLILLDIKMPEMDGFEVCRRLKAHDKLKEIPVIFISALDQVQDKIRAFSQGGADYITKPFHPEEVHARVTSHLASKSLQDLLYSHSLQLEETVRERTRELIAANKQLQNMQRLKNSFLRMLSHELRTPVNGLLGISQVLLDICPMDNDLQQLRENFFLSRKRLNNLIEDASTIAGMDSFARDGYQRVSIWEYLDAARNCLQKVSVTVDREELLKQIYTSQDMTLFNRTMETILRLGLCFSSNRSLLQLFTEVDGQNLALKIHLDNLELTARETETFFHMDSEVRGYSAAQDLALAPVVAHEFLLASGGGLRLFKEENRTGWLEASIKIETGKNKIVA</sequence>
<dbReference type="PANTHER" id="PTHR43547">
    <property type="entry name" value="TWO-COMPONENT HISTIDINE KINASE"/>
    <property type="match status" value="1"/>
</dbReference>
<feature type="modified residue" description="4-aspartylphosphate" evidence="4">
    <location>
        <position position="57"/>
    </location>
</feature>
<dbReference type="InterPro" id="IPR036097">
    <property type="entry name" value="HisK_dim/P_sf"/>
</dbReference>
<gene>
    <name evidence="6" type="ORF">Dthio_PD0970</name>
</gene>
<dbReference type="InterPro" id="IPR001789">
    <property type="entry name" value="Sig_transdc_resp-reg_receiver"/>
</dbReference>
<evidence type="ECO:0000256" key="4">
    <source>
        <dbReference type="PROSITE-ProRule" id="PRU00169"/>
    </source>
</evidence>
<proteinExistence type="predicted"/>
<comment type="catalytic activity">
    <reaction evidence="1">
        <text>ATP + protein L-histidine = ADP + protein N-phospho-L-histidine.</text>
        <dbReference type="EC" id="2.7.13.3"/>
    </reaction>
</comment>
<dbReference type="Gene3D" id="3.40.50.2300">
    <property type="match status" value="1"/>
</dbReference>
<keyword evidence="3 4" id="KW-0597">Phosphoprotein</keyword>
<dbReference type="CDD" id="cd00082">
    <property type="entry name" value="HisKA"/>
    <property type="match status" value="1"/>
</dbReference>
<evidence type="ECO:0000313" key="7">
    <source>
        <dbReference type="Proteomes" id="UP000005496"/>
    </source>
</evidence>
<dbReference type="SMART" id="SM00388">
    <property type="entry name" value="HisKA"/>
    <property type="match status" value="1"/>
</dbReference>
<accession>D6SSG9</accession>
<dbReference type="EC" id="2.7.13.3" evidence="2"/>